<dbReference type="PANTHER" id="PTHR36842:SF1">
    <property type="entry name" value="PROTEIN TOLB"/>
    <property type="match status" value="1"/>
</dbReference>
<evidence type="ECO:0000256" key="1">
    <source>
        <dbReference type="ARBA" id="ARBA00004418"/>
    </source>
</evidence>
<dbReference type="SUPFAM" id="SSF52964">
    <property type="entry name" value="TolB, N-terminal domain"/>
    <property type="match status" value="1"/>
</dbReference>
<organism evidence="7">
    <name type="scientific">hydrothermal vent metagenome</name>
    <dbReference type="NCBI Taxonomy" id="652676"/>
    <lineage>
        <taxon>unclassified sequences</taxon>
        <taxon>metagenomes</taxon>
        <taxon>ecological metagenomes</taxon>
    </lineage>
</organism>
<dbReference type="HAMAP" id="MF_00671">
    <property type="entry name" value="TolB"/>
    <property type="match status" value="1"/>
</dbReference>
<feature type="transmembrane region" description="Helical" evidence="5">
    <location>
        <begin position="34"/>
        <end position="52"/>
    </location>
</feature>
<comment type="similarity">
    <text evidence="2">Belongs to the TolB family.</text>
</comment>
<dbReference type="SUPFAM" id="SSF69304">
    <property type="entry name" value="Tricorn protease N-terminal domain"/>
    <property type="match status" value="1"/>
</dbReference>
<evidence type="ECO:0000256" key="2">
    <source>
        <dbReference type="ARBA" id="ARBA00009820"/>
    </source>
</evidence>
<protein>
    <submittedName>
        <fullName evidence="7">Tol-Pal system beta propeller repeat protein TolB</fullName>
    </submittedName>
</protein>
<feature type="domain" description="TolB N-terminal" evidence="6">
    <location>
        <begin position="56"/>
        <end position="153"/>
    </location>
</feature>
<reference evidence="7" key="1">
    <citation type="submission" date="2018-06" db="EMBL/GenBank/DDBJ databases">
        <authorList>
            <person name="Zhirakovskaya E."/>
        </authorList>
    </citation>
    <scope>NUCLEOTIDE SEQUENCE</scope>
</reference>
<dbReference type="Gene3D" id="3.40.50.10070">
    <property type="entry name" value="TolB, N-terminal domain"/>
    <property type="match status" value="1"/>
</dbReference>
<dbReference type="EMBL" id="UOEW01000150">
    <property type="protein sequence ID" value="VAW36762.1"/>
    <property type="molecule type" value="Genomic_DNA"/>
</dbReference>
<dbReference type="AlphaFoldDB" id="A0A3B0VCY3"/>
<dbReference type="Gene3D" id="2.120.10.30">
    <property type="entry name" value="TolB, C-terminal domain"/>
    <property type="match status" value="1"/>
</dbReference>
<sequence length="457" mass="50076">MLDLSRDCAIIVFSISGLWYYLPQTKKSMRKTTLLLFLSLFICFTTTIQAQVEFIITRSNDSAISIAILPFSNNIQATNLALVISDDLNLSGQFKTIADEQLIEQPKYASQIKYSTWKLLGADYITIGSINGSGSGRYELSIKLFSVTDQQQILALTLPVLEEDLRSGGHYIADKIYEEITGIKGIFSTKIAYVTATKLADGIEYQLLVADADGKNSQALVTSSQPLLSPSWSPLGGKLAYVSFEKGNSAIYIQNLSTGGRELMSSYKGINSSPSFSPDGKQLALTLSKSGNPEIYLMDIYTKKLTQVTNSWAIDIEANWSPDGKNLVFTSDRGGKPNLYQVNLQTLVTKRLTFEGDYNAGGSFSPNGDYICYVQGNKNIYKIALRHNKSETSQQISSGPLDETPTFAPNNNMILYASKNSQGQGILISTSLDGSTKNQLLVSNGHIKNPSWSPVIN</sequence>
<dbReference type="GO" id="GO:0017038">
    <property type="term" value="P:protein import"/>
    <property type="evidence" value="ECO:0007669"/>
    <property type="project" value="InterPro"/>
</dbReference>
<comment type="subcellular location">
    <subcellularLocation>
        <location evidence="1">Periplasm</location>
    </subcellularLocation>
</comment>
<keyword evidence="5" id="KW-0472">Membrane</keyword>
<dbReference type="PANTHER" id="PTHR36842">
    <property type="entry name" value="PROTEIN TOLB HOMOLOG"/>
    <property type="match status" value="1"/>
</dbReference>
<dbReference type="Pfam" id="PF04052">
    <property type="entry name" value="TolB_N"/>
    <property type="match status" value="1"/>
</dbReference>
<evidence type="ECO:0000256" key="5">
    <source>
        <dbReference type="SAM" id="Phobius"/>
    </source>
</evidence>
<dbReference type="NCBIfam" id="TIGR02800">
    <property type="entry name" value="propeller_TolB"/>
    <property type="match status" value="1"/>
</dbReference>
<gene>
    <name evidence="7" type="ORF">MNBD_GAMMA01-2077</name>
</gene>
<dbReference type="GO" id="GO:0042597">
    <property type="term" value="C:periplasmic space"/>
    <property type="evidence" value="ECO:0007669"/>
    <property type="project" value="UniProtKB-SubCell"/>
</dbReference>
<evidence type="ECO:0000313" key="7">
    <source>
        <dbReference type="EMBL" id="VAW36762.1"/>
    </source>
</evidence>
<dbReference type="InterPro" id="IPR011042">
    <property type="entry name" value="6-blade_b-propeller_TolB-like"/>
</dbReference>
<name>A0A3B0VCY3_9ZZZZ</name>
<evidence type="ECO:0000259" key="6">
    <source>
        <dbReference type="Pfam" id="PF04052"/>
    </source>
</evidence>
<accession>A0A3B0VCY3</accession>
<evidence type="ECO:0000256" key="4">
    <source>
        <dbReference type="ARBA" id="ARBA00022764"/>
    </source>
</evidence>
<dbReference type="InterPro" id="IPR014167">
    <property type="entry name" value="Tol-Pal_TolB"/>
</dbReference>
<evidence type="ECO:0000256" key="3">
    <source>
        <dbReference type="ARBA" id="ARBA00022729"/>
    </source>
</evidence>
<dbReference type="InterPro" id="IPR007195">
    <property type="entry name" value="TolB_N"/>
</dbReference>
<keyword evidence="5" id="KW-1133">Transmembrane helix</keyword>
<keyword evidence="3" id="KW-0732">Signal</keyword>
<dbReference type="InterPro" id="IPR011659">
    <property type="entry name" value="WD40"/>
</dbReference>
<keyword evidence="5" id="KW-0812">Transmembrane</keyword>
<proteinExistence type="inferred from homology"/>
<keyword evidence="4" id="KW-0574">Periplasm</keyword>
<dbReference type="Pfam" id="PF07676">
    <property type="entry name" value="PD40"/>
    <property type="match status" value="4"/>
</dbReference>